<sequence length="94" mass="10416">MKKTESKRPLTEALLKLIKSKGQLKIDASDVVKIHDDGSVTIKMGNDEILAMRLLEFTNSKDPKQAKEAAELVASYVLTYPNRKVKVTSSNNAI</sequence>
<name>A0A0Q0X1F0_9FLAO</name>
<dbReference type="Proteomes" id="UP000050827">
    <property type="component" value="Unassembled WGS sequence"/>
</dbReference>
<gene>
    <name evidence="1" type="ORF">AAY42_17295</name>
</gene>
<dbReference type="OrthoDB" id="9856394at2"/>
<reference evidence="1 2" key="1">
    <citation type="submission" date="2015-04" db="EMBL/GenBank/DDBJ databases">
        <title>Complete genome of flavobacterium.</title>
        <authorList>
            <person name="Kwon Y.M."/>
            <person name="Kim S.-J."/>
        </authorList>
    </citation>
    <scope>NUCLEOTIDE SEQUENCE [LARGE SCALE GENOMIC DNA]</scope>
    <source>
        <strain evidence="1 2">DK169</strain>
    </source>
</reference>
<keyword evidence="2" id="KW-1185">Reference proteome</keyword>
<protein>
    <submittedName>
        <fullName evidence="1">Uncharacterized protein</fullName>
    </submittedName>
</protein>
<dbReference type="EMBL" id="LCTZ01000002">
    <property type="protein sequence ID" value="KQC31432.1"/>
    <property type="molecule type" value="Genomic_DNA"/>
</dbReference>
<proteinExistence type="predicted"/>
<evidence type="ECO:0000313" key="2">
    <source>
        <dbReference type="Proteomes" id="UP000050827"/>
    </source>
</evidence>
<accession>A0A0Q0X1F0</accession>
<comment type="caution">
    <text evidence="1">The sequence shown here is derived from an EMBL/GenBank/DDBJ whole genome shotgun (WGS) entry which is preliminary data.</text>
</comment>
<dbReference type="AlphaFoldDB" id="A0A0Q0X1F0"/>
<evidence type="ECO:0000313" key="1">
    <source>
        <dbReference type="EMBL" id="KQC31432.1"/>
    </source>
</evidence>
<organism evidence="1 2">
    <name type="scientific">Flagellimonas eckloniae</name>
    <dbReference type="NCBI Taxonomy" id="346185"/>
    <lineage>
        <taxon>Bacteria</taxon>
        <taxon>Pseudomonadati</taxon>
        <taxon>Bacteroidota</taxon>
        <taxon>Flavobacteriia</taxon>
        <taxon>Flavobacteriales</taxon>
        <taxon>Flavobacteriaceae</taxon>
        <taxon>Flagellimonas</taxon>
    </lineage>
</organism>
<dbReference type="RefSeq" id="WP_055397471.1">
    <property type="nucleotide sequence ID" value="NZ_LCTZ01000002.1"/>
</dbReference>